<name>A0A564YSH8_HYMDI</name>
<sequence length="148" mass="16252">MKLSTNGPAQKSVALQTGESISENSQTVYMSAEDEFQAMKSSNSNQDNQHLVATNAHTFAAQHKSLETTSAIEDSIADISFSFASQSQQPQQCRSMFLSNHYGPDKLLHGTYTLGVNRSASFHTGDQLKIDSPSTMFRIPRSQPFYPG</sequence>
<reference evidence="2 3" key="1">
    <citation type="submission" date="2019-07" db="EMBL/GenBank/DDBJ databases">
        <authorList>
            <person name="Jastrzebski P J."/>
            <person name="Paukszto L."/>
            <person name="Jastrzebski P J."/>
        </authorList>
    </citation>
    <scope>NUCLEOTIDE SEQUENCE [LARGE SCALE GENOMIC DNA]</scope>
    <source>
        <strain evidence="2 3">WMS-il1</strain>
    </source>
</reference>
<feature type="region of interest" description="Disordered" evidence="1">
    <location>
        <begin position="1"/>
        <end position="25"/>
    </location>
</feature>
<keyword evidence="3" id="KW-1185">Reference proteome</keyword>
<feature type="non-terminal residue" evidence="2">
    <location>
        <position position="148"/>
    </location>
</feature>
<proteinExistence type="predicted"/>
<dbReference type="EMBL" id="CABIJS010000333">
    <property type="protein sequence ID" value="VUZ49504.1"/>
    <property type="molecule type" value="Genomic_DNA"/>
</dbReference>
<protein>
    <submittedName>
        <fullName evidence="2">Uncharacterized protein</fullName>
    </submittedName>
</protein>
<gene>
    <name evidence="2" type="ORF">WMSIL1_LOCUS8402</name>
</gene>
<organism evidence="2 3">
    <name type="scientific">Hymenolepis diminuta</name>
    <name type="common">Rat tapeworm</name>
    <dbReference type="NCBI Taxonomy" id="6216"/>
    <lineage>
        <taxon>Eukaryota</taxon>
        <taxon>Metazoa</taxon>
        <taxon>Spiralia</taxon>
        <taxon>Lophotrochozoa</taxon>
        <taxon>Platyhelminthes</taxon>
        <taxon>Cestoda</taxon>
        <taxon>Eucestoda</taxon>
        <taxon>Cyclophyllidea</taxon>
        <taxon>Hymenolepididae</taxon>
        <taxon>Hymenolepis</taxon>
    </lineage>
</organism>
<evidence type="ECO:0000256" key="1">
    <source>
        <dbReference type="SAM" id="MobiDB-lite"/>
    </source>
</evidence>
<dbReference type="AlphaFoldDB" id="A0A564YSH8"/>
<dbReference type="Proteomes" id="UP000321570">
    <property type="component" value="Unassembled WGS sequence"/>
</dbReference>
<accession>A0A564YSH8</accession>
<evidence type="ECO:0000313" key="3">
    <source>
        <dbReference type="Proteomes" id="UP000321570"/>
    </source>
</evidence>
<evidence type="ECO:0000313" key="2">
    <source>
        <dbReference type="EMBL" id="VUZ49504.1"/>
    </source>
</evidence>